<dbReference type="PROSITE" id="PS50004">
    <property type="entry name" value="C2"/>
    <property type="match status" value="2"/>
</dbReference>
<evidence type="ECO:0000256" key="13">
    <source>
        <dbReference type="SAM" id="Phobius"/>
    </source>
</evidence>
<dbReference type="GO" id="GO:0005783">
    <property type="term" value="C:endoplasmic reticulum"/>
    <property type="evidence" value="ECO:0007669"/>
    <property type="project" value="TreeGrafter"/>
</dbReference>
<keyword evidence="4" id="KW-0813">Transport</keyword>
<dbReference type="SUPFAM" id="SSF49562">
    <property type="entry name" value="C2 domain (Calcium/lipid-binding domain, CaLB)"/>
    <property type="match status" value="2"/>
</dbReference>
<dbReference type="Pfam" id="PF17047">
    <property type="entry name" value="SMP_LBD"/>
    <property type="match status" value="1"/>
</dbReference>
<evidence type="ECO:0000259" key="15">
    <source>
        <dbReference type="PROSITE" id="PS51847"/>
    </source>
</evidence>
<keyword evidence="5 13" id="KW-0812">Transmembrane</keyword>
<keyword evidence="11" id="KW-0446">Lipid-binding</keyword>
<accession>A0A2P5C9T2</accession>
<dbReference type="GO" id="GO:0008289">
    <property type="term" value="F:lipid binding"/>
    <property type="evidence" value="ECO:0007669"/>
    <property type="project" value="UniProtKB-KW"/>
</dbReference>
<evidence type="ECO:0000256" key="6">
    <source>
        <dbReference type="ARBA" id="ARBA00022723"/>
    </source>
</evidence>
<evidence type="ECO:0000259" key="14">
    <source>
        <dbReference type="PROSITE" id="PS50004"/>
    </source>
</evidence>
<proteinExistence type="inferred from homology"/>
<feature type="domain" description="C2" evidence="14">
    <location>
        <begin position="240"/>
        <end position="362"/>
    </location>
</feature>
<evidence type="ECO:0000313" key="17">
    <source>
        <dbReference type="Proteomes" id="UP000237105"/>
    </source>
</evidence>
<evidence type="ECO:0000256" key="10">
    <source>
        <dbReference type="ARBA" id="ARBA00023055"/>
    </source>
</evidence>
<keyword evidence="7" id="KW-0677">Repeat</keyword>
<dbReference type="CDD" id="cd21677">
    <property type="entry name" value="SMP_SYT"/>
    <property type="match status" value="1"/>
</dbReference>
<dbReference type="FunFam" id="2.60.40.150:FF:000066">
    <property type="entry name" value="Extended synaptotagmin-2"/>
    <property type="match status" value="1"/>
</dbReference>
<evidence type="ECO:0000256" key="5">
    <source>
        <dbReference type="ARBA" id="ARBA00022692"/>
    </source>
</evidence>
<evidence type="ECO:0000256" key="1">
    <source>
        <dbReference type="ARBA" id="ARBA00001913"/>
    </source>
</evidence>
<dbReference type="InterPro" id="IPR045050">
    <property type="entry name" value="Synaptotagmin_plant"/>
</dbReference>
<comment type="similarity">
    <text evidence="3">Belongs to the synaptotagmin family.</text>
</comment>
<keyword evidence="10" id="KW-0445">Lipid transport</keyword>
<dbReference type="CDD" id="cd00030">
    <property type="entry name" value="C2"/>
    <property type="match status" value="1"/>
</dbReference>
<dbReference type="SMART" id="SM00239">
    <property type="entry name" value="C2"/>
    <property type="match status" value="2"/>
</dbReference>
<dbReference type="InterPro" id="IPR039010">
    <property type="entry name" value="Synaptotagmin_SMP"/>
</dbReference>
<keyword evidence="6" id="KW-0479">Metal-binding</keyword>
<evidence type="ECO:0000256" key="9">
    <source>
        <dbReference type="ARBA" id="ARBA00022989"/>
    </source>
</evidence>
<keyword evidence="12 13" id="KW-0472">Membrane</keyword>
<dbReference type="STRING" id="3476.A0A2P5C9T2"/>
<dbReference type="PANTHER" id="PTHR10774">
    <property type="entry name" value="EXTENDED SYNAPTOTAGMIN-RELATED"/>
    <property type="match status" value="1"/>
</dbReference>
<evidence type="ECO:0000256" key="2">
    <source>
        <dbReference type="ARBA" id="ARBA00004167"/>
    </source>
</evidence>
<evidence type="ECO:0000313" key="16">
    <source>
        <dbReference type="EMBL" id="PON57793.1"/>
    </source>
</evidence>
<feature type="domain" description="C2" evidence="14">
    <location>
        <begin position="401"/>
        <end position="519"/>
    </location>
</feature>
<dbReference type="OrthoDB" id="67700at2759"/>
<gene>
    <name evidence="16" type="ORF">PanWU01x14_171550</name>
</gene>
<dbReference type="GO" id="GO:0016020">
    <property type="term" value="C:membrane"/>
    <property type="evidence" value="ECO:0007669"/>
    <property type="project" value="UniProtKB-SubCell"/>
</dbReference>
<comment type="subcellular location">
    <subcellularLocation>
        <location evidence="2">Membrane</location>
        <topology evidence="2">Single-pass membrane protein</topology>
    </subcellularLocation>
</comment>
<dbReference type="AlphaFoldDB" id="A0A2P5C9T2"/>
<evidence type="ECO:0000256" key="11">
    <source>
        <dbReference type="ARBA" id="ARBA00023121"/>
    </source>
</evidence>
<evidence type="ECO:0000256" key="7">
    <source>
        <dbReference type="ARBA" id="ARBA00022737"/>
    </source>
</evidence>
<dbReference type="PRINTS" id="PR00360">
    <property type="entry name" value="C2DOMAIN"/>
</dbReference>
<dbReference type="EMBL" id="JXTB01000156">
    <property type="protein sequence ID" value="PON57793.1"/>
    <property type="molecule type" value="Genomic_DNA"/>
</dbReference>
<feature type="transmembrane region" description="Helical" evidence="13">
    <location>
        <begin position="7"/>
        <end position="31"/>
    </location>
</feature>
<dbReference type="GO" id="GO:0046872">
    <property type="term" value="F:metal ion binding"/>
    <property type="evidence" value="ECO:0007669"/>
    <property type="project" value="UniProtKB-KW"/>
</dbReference>
<organism evidence="16 17">
    <name type="scientific">Parasponia andersonii</name>
    <name type="common">Sponia andersonii</name>
    <dbReference type="NCBI Taxonomy" id="3476"/>
    <lineage>
        <taxon>Eukaryota</taxon>
        <taxon>Viridiplantae</taxon>
        <taxon>Streptophyta</taxon>
        <taxon>Embryophyta</taxon>
        <taxon>Tracheophyta</taxon>
        <taxon>Spermatophyta</taxon>
        <taxon>Magnoliopsida</taxon>
        <taxon>eudicotyledons</taxon>
        <taxon>Gunneridae</taxon>
        <taxon>Pentapetalae</taxon>
        <taxon>rosids</taxon>
        <taxon>fabids</taxon>
        <taxon>Rosales</taxon>
        <taxon>Cannabaceae</taxon>
        <taxon>Parasponia</taxon>
    </lineage>
</organism>
<dbReference type="FunFam" id="2.60.40.150:FF:000102">
    <property type="entry name" value="Synaptotagmin-2 isoform A"/>
    <property type="match status" value="1"/>
</dbReference>
<evidence type="ECO:0000256" key="4">
    <source>
        <dbReference type="ARBA" id="ARBA00022448"/>
    </source>
</evidence>
<dbReference type="Pfam" id="PF00168">
    <property type="entry name" value="C2"/>
    <property type="match status" value="2"/>
</dbReference>
<dbReference type="PROSITE" id="PS51847">
    <property type="entry name" value="SMP"/>
    <property type="match status" value="1"/>
</dbReference>
<evidence type="ECO:0000256" key="8">
    <source>
        <dbReference type="ARBA" id="ARBA00022837"/>
    </source>
</evidence>
<reference evidence="17" key="1">
    <citation type="submission" date="2016-06" db="EMBL/GenBank/DDBJ databases">
        <title>Parallel loss of symbiosis genes in relatives of nitrogen-fixing non-legume Parasponia.</title>
        <authorList>
            <person name="Van Velzen R."/>
            <person name="Holmer R."/>
            <person name="Bu F."/>
            <person name="Rutten L."/>
            <person name="Van Zeijl A."/>
            <person name="Liu W."/>
            <person name="Santuari L."/>
            <person name="Cao Q."/>
            <person name="Sharma T."/>
            <person name="Shen D."/>
            <person name="Roswanjaya Y."/>
            <person name="Wardhani T."/>
            <person name="Kalhor M.S."/>
            <person name="Jansen J."/>
            <person name="Van den Hoogen J."/>
            <person name="Gungor B."/>
            <person name="Hartog M."/>
            <person name="Hontelez J."/>
            <person name="Verver J."/>
            <person name="Yang W.-C."/>
            <person name="Schijlen E."/>
            <person name="Repin R."/>
            <person name="Schilthuizen M."/>
            <person name="Schranz E."/>
            <person name="Heidstra R."/>
            <person name="Miyata K."/>
            <person name="Fedorova E."/>
            <person name="Kohlen W."/>
            <person name="Bisseling T."/>
            <person name="Smit S."/>
            <person name="Geurts R."/>
        </authorList>
    </citation>
    <scope>NUCLEOTIDE SEQUENCE [LARGE SCALE GENOMIC DNA]</scope>
    <source>
        <strain evidence="17">cv. WU1-14</strain>
    </source>
</reference>
<comment type="cofactor">
    <cofactor evidence="1">
        <name>Ca(2+)</name>
        <dbReference type="ChEBI" id="CHEBI:29108"/>
    </cofactor>
</comment>
<keyword evidence="9 13" id="KW-1133">Transmembrane helix</keyword>
<keyword evidence="17" id="KW-1185">Reference proteome</keyword>
<feature type="domain" description="SMP-LTD" evidence="15">
    <location>
        <begin position="67"/>
        <end position="249"/>
    </location>
</feature>
<dbReference type="GO" id="GO:0006869">
    <property type="term" value="P:lipid transport"/>
    <property type="evidence" value="ECO:0007669"/>
    <property type="project" value="UniProtKB-KW"/>
</dbReference>
<evidence type="ECO:0000256" key="3">
    <source>
        <dbReference type="ARBA" id="ARBA00006996"/>
    </source>
</evidence>
<dbReference type="Gene3D" id="2.60.40.150">
    <property type="entry name" value="C2 domain"/>
    <property type="match status" value="2"/>
</dbReference>
<dbReference type="PANTHER" id="PTHR10774:SF214">
    <property type="entry name" value="CALCIUM-DEPENDENT LIPID-BINDING (CALB DOMAIN) FAMILY PROTEIN-RELATED"/>
    <property type="match status" value="1"/>
</dbReference>
<comment type="caution">
    <text evidence="16">The sequence shown here is derived from an EMBL/GenBank/DDBJ whole genome shotgun (WGS) entry which is preliminary data.</text>
</comment>
<name>A0A2P5C9T2_PARAD</name>
<sequence length="539" mass="61646">MGFFSTVLGFCGFGVGISIGLVAGYFLFIYFQPSDVKDPVIRPLVEQDSETLQRMFPEIPLWVKNPDYDRVDWLNKFIEYMWPYLDKAICRTAMNIAKPIIAEQIPKYKIESVEFETLTLGTLPPTFQGMKVYVTDEKELIMEPSIKWAGNPNVTLAIKAFGFKATVQVVDLQVFAFPRITLKPLVPSFPCFAKIYVSLMEKPHIDFGLKLVGADLMSIPGLYRFVQELIKDKVANMYLWPKTLEVPIIDPAKASKRPVGILHVKVLRAMKLRKKDLLGASDPYVKLKLTEDKLPSKKTTVKHKNLNPEWNEEFNLVVKDPQSQALELHVYDWEQVGKHEKMGMNVVPLKELLPEEPKVLTLDLLKNMDLNDVQNEKSRGQLLVELTYKPFKEEDLPKGFEDGQTLQKAPDGTPASGGLLVAIVHEAQDVEGKHHTNPHVRLLFRGEEKRTKPVKKNRDPRWEEEFQFMVDEPPTNDKLHVEVVSTSSRMGLLHPKECLGYVDINLSDVVANKRINEKYHLIDSKNGRIQIELQWRTSS</sequence>
<dbReference type="InterPro" id="IPR031468">
    <property type="entry name" value="SMP_LBD"/>
</dbReference>
<dbReference type="InterPro" id="IPR000008">
    <property type="entry name" value="C2_dom"/>
</dbReference>
<evidence type="ECO:0000256" key="12">
    <source>
        <dbReference type="ARBA" id="ARBA00023136"/>
    </source>
</evidence>
<dbReference type="Proteomes" id="UP000237105">
    <property type="component" value="Unassembled WGS sequence"/>
</dbReference>
<keyword evidence="8" id="KW-0106">Calcium</keyword>
<protein>
    <submittedName>
        <fullName evidence="16">Synaptotagmin-like mitochondrial-lipid-binding domain containing protein</fullName>
    </submittedName>
</protein>
<dbReference type="InterPro" id="IPR035892">
    <property type="entry name" value="C2_domain_sf"/>
</dbReference>